<dbReference type="GO" id="GO:0006310">
    <property type="term" value="P:DNA recombination"/>
    <property type="evidence" value="ECO:0007669"/>
    <property type="project" value="UniProtKB-KW"/>
</dbReference>
<geneLocation type="plasmid" evidence="5">
    <name>1</name>
</geneLocation>
<accession>A0A679JXS7</accession>
<evidence type="ECO:0000256" key="3">
    <source>
        <dbReference type="SAM" id="MobiDB-lite"/>
    </source>
</evidence>
<dbReference type="InterPro" id="IPR002104">
    <property type="entry name" value="Integrase_catalytic"/>
</dbReference>
<protein>
    <submittedName>
        <fullName evidence="5">Tyrosine recombinase XerD</fullName>
    </submittedName>
</protein>
<name>A0A679JXS7_9HYPH</name>
<reference evidence="5" key="1">
    <citation type="submission" date="2019-12" db="EMBL/GenBank/DDBJ databases">
        <authorList>
            <person name="Cremers G."/>
        </authorList>
    </citation>
    <scope>NUCLEOTIDE SEQUENCE</scope>
    <source>
        <strain evidence="5">Mbul2</strain>
        <plasmid evidence="5">1</plasmid>
    </source>
</reference>
<dbReference type="PROSITE" id="PS51898">
    <property type="entry name" value="TYR_RECOMBINASE"/>
    <property type="match status" value="1"/>
</dbReference>
<dbReference type="Gene3D" id="1.10.443.10">
    <property type="entry name" value="Intergrase catalytic core"/>
    <property type="match status" value="1"/>
</dbReference>
<feature type="compositionally biased region" description="Polar residues" evidence="3">
    <location>
        <begin position="7"/>
        <end position="16"/>
    </location>
</feature>
<dbReference type="PANTHER" id="PTHR30349:SF64">
    <property type="entry name" value="PROPHAGE INTEGRASE INTD-RELATED"/>
    <property type="match status" value="1"/>
</dbReference>
<gene>
    <name evidence="5" type="primary">xerD_2</name>
    <name evidence="5" type="ORF">MBLL_00747</name>
</gene>
<organism evidence="5">
    <name type="scientific">Methylobacterium bullatum</name>
    <dbReference type="NCBI Taxonomy" id="570505"/>
    <lineage>
        <taxon>Bacteria</taxon>
        <taxon>Pseudomonadati</taxon>
        <taxon>Pseudomonadota</taxon>
        <taxon>Alphaproteobacteria</taxon>
        <taxon>Hyphomicrobiales</taxon>
        <taxon>Methylobacteriaceae</taxon>
        <taxon>Methylobacterium</taxon>
    </lineage>
</organism>
<feature type="domain" description="Tyr recombinase" evidence="4">
    <location>
        <begin position="48"/>
        <end position="220"/>
    </location>
</feature>
<dbReference type="InterPro" id="IPR011010">
    <property type="entry name" value="DNA_brk_join_enz"/>
</dbReference>
<evidence type="ECO:0000259" key="4">
    <source>
        <dbReference type="PROSITE" id="PS51898"/>
    </source>
</evidence>
<dbReference type="GO" id="GO:0015074">
    <property type="term" value="P:DNA integration"/>
    <property type="evidence" value="ECO:0007669"/>
    <property type="project" value="UniProtKB-KW"/>
</dbReference>
<keyword evidence="1" id="KW-0229">DNA integration</keyword>
<evidence type="ECO:0000313" key="5">
    <source>
        <dbReference type="EMBL" id="CAA2137622.1"/>
    </source>
</evidence>
<dbReference type="AlphaFoldDB" id="A0A679JXS7"/>
<sequence>MRLGQGMQHNQKQRFSTPEALRPWPAPGFVVMARAMPITPPSLYTGGGRRKYLTAQERERFVAAAASSAPEIETLCLMLVWTGCRISEALTLSMADLDVEGGMVSVHCLKKRRPGIVREVPVPLAFLAQVRQVHGDGLPEGRLWPIARCTAWRQVKDVMIAARVGATAASPKGLRHGFGVHALRSGVPLNLLQRWLGHADIATTAIYADAMGPEERAIAARMWPATT</sequence>
<evidence type="ECO:0000256" key="1">
    <source>
        <dbReference type="ARBA" id="ARBA00022908"/>
    </source>
</evidence>
<dbReference type="EMBL" id="LR743510">
    <property type="protein sequence ID" value="CAA2137622.1"/>
    <property type="molecule type" value="Genomic_DNA"/>
</dbReference>
<dbReference type="PANTHER" id="PTHR30349">
    <property type="entry name" value="PHAGE INTEGRASE-RELATED"/>
    <property type="match status" value="1"/>
</dbReference>
<dbReference type="CDD" id="cd00397">
    <property type="entry name" value="DNA_BRE_C"/>
    <property type="match status" value="1"/>
</dbReference>
<dbReference type="GO" id="GO:0003677">
    <property type="term" value="F:DNA binding"/>
    <property type="evidence" value="ECO:0007669"/>
    <property type="project" value="InterPro"/>
</dbReference>
<feature type="region of interest" description="Disordered" evidence="3">
    <location>
        <begin position="1"/>
        <end position="20"/>
    </location>
</feature>
<dbReference type="InterPro" id="IPR050090">
    <property type="entry name" value="Tyrosine_recombinase_XerCD"/>
</dbReference>
<dbReference type="SUPFAM" id="SSF56349">
    <property type="entry name" value="DNA breaking-rejoining enzymes"/>
    <property type="match status" value="1"/>
</dbReference>
<keyword evidence="5" id="KW-0614">Plasmid</keyword>
<evidence type="ECO:0000256" key="2">
    <source>
        <dbReference type="ARBA" id="ARBA00023172"/>
    </source>
</evidence>
<dbReference type="Pfam" id="PF00589">
    <property type="entry name" value="Phage_integrase"/>
    <property type="match status" value="1"/>
</dbReference>
<keyword evidence="2" id="KW-0233">DNA recombination</keyword>
<dbReference type="InterPro" id="IPR013762">
    <property type="entry name" value="Integrase-like_cat_sf"/>
</dbReference>
<proteinExistence type="predicted"/>